<proteinExistence type="inferred from homology"/>
<dbReference type="InterPro" id="IPR000407">
    <property type="entry name" value="GDA1_CD39_NTPase"/>
</dbReference>
<dbReference type="Gene3D" id="3.30.420.40">
    <property type="match status" value="1"/>
</dbReference>
<keyword evidence="4" id="KW-0067">ATP-binding</keyword>
<feature type="transmembrane region" description="Helical" evidence="5">
    <location>
        <begin position="435"/>
        <end position="457"/>
    </location>
</feature>
<name>A0AAV7XLQ9_9NEOP</name>
<dbReference type="Pfam" id="PF01150">
    <property type="entry name" value="GDA1_CD39"/>
    <property type="match status" value="1"/>
</dbReference>
<dbReference type="EMBL" id="JAPTSV010000007">
    <property type="protein sequence ID" value="KAJ1526113.1"/>
    <property type="molecule type" value="Genomic_DNA"/>
</dbReference>
<feature type="active site" description="Proton acceptor" evidence="3">
    <location>
        <position position="129"/>
    </location>
</feature>
<evidence type="ECO:0000256" key="3">
    <source>
        <dbReference type="PIRSR" id="PIRSR600407-1"/>
    </source>
</evidence>
<keyword evidence="7" id="KW-1185">Reference proteome</keyword>
<dbReference type="GO" id="GO:0009134">
    <property type="term" value="P:nucleoside diphosphate catabolic process"/>
    <property type="evidence" value="ECO:0007669"/>
    <property type="project" value="TreeGrafter"/>
</dbReference>
<keyword evidence="4" id="KW-0547">Nucleotide-binding</keyword>
<evidence type="ECO:0000256" key="4">
    <source>
        <dbReference type="PIRSR" id="PIRSR600407-2"/>
    </source>
</evidence>
<dbReference type="GO" id="GO:0005886">
    <property type="term" value="C:plasma membrane"/>
    <property type="evidence" value="ECO:0007669"/>
    <property type="project" value="TreeGrafter"/>
</dbReference>
<keyword evidence="5" id="KW-0472">Membrane</keyword>
<dbReference type="Gene3D" id="3.30.420.150">
    <property type="entry name" value="Exopolyphosphatase. Domain 2"/>
    <property type="match status" value="1"/>
</dbReference>
<dbReference type="AlphaFoldDB" id="A0AAV7XLQ9"/>
<dbReference type="PANTHER" id="PTHR11782">
    <property type="entry name" value="ADENOSINE/GUANOSINE DIPHOSPHATASE"/>
    <property type="match status" value="1"/>
</dbReference>
<dbReference type="Proteomes" id="UP001075354">
    <property type="component" value="Chromosome 7"/>
</dbReference>
<dbReference type="GO" id="GO:0017111">
    <property type="term" value="F:ribonucleoside triphosphate phosphatase activity"/>
    <property type="evidence" value="ECO:0007669"/>
    <property type="project" value="TreeGrafter"/>
</dbReference>
<dbReference type="GO" id="GO:0045134">
    <property type="term" value="F:UDP phosphatase activity"/>
    <property type="evidence" value="ECO:0007669"/>
    <property type="project" value="TreeGrafter"/>
</dbReference>
<evidence type="ECO:0000256" key="2">
    <source>
        <dbReference type="ARBA" id="ARBA00022801"/>
    </source>
</evidence>
<keyword evidence="5" id="KW-1133">Transmembrane helix</keyword>
<sequence>MIFDAGSTHTAMYIYKWQADKFNGTGVVSQVSSCTMPGGIGVALRQNPWADAPPYFDRCVKQGLASIPEERRGHSPVFLAATAGMRLVRSENAEQADEILSSVTRALELSAVGMLMSSSSVRVISGQEEGVAGWVSANYLLRTIYPRPTKLVGMLDMGGASTQITFVHRDASGAAGTGSAFDTAVRLYGARHQLYSRSYMCFGQNQLHNRYLVLLVQFDDYVNACSATKFTDEVRRGSGRVESRTPCVTWRTLNLMYTRLSAPKFRNISVTVEGQSDYERCRQRVGTLMNTAHCDRTFTSRDCFVAPPAHPADTNFVAVSGFWYVMDYLGFTKRNPSMSEFTSAVQNWCKNTWSSIKSMYPEDNEEYVSQECFEAEYQSQLLFQGYGIKNDTWKNIDFLKKVNGTSVGWTLGFTILSTNAFPEEQPLEPFPAATFTALMFFLGVCVGVCVTLAISLITRRYCNNNQVNVK</sequence>
<feature type="binding site" evidence="4">
    <location>
        <begin position="159"/>
        <end position="163"/>
    </location>
    <ligand>
        <name>ATP</name>
        <dbReference type="ChEBI" id="CHEBI:30616"/>
    </ligand>
</feature>
<organism evidence="6 7">
    <name type="scientific">Megalurothrips usitatus</name>
    <name type="common">bean blossom thrips</name>
    <dbReference type="NCBI Taxonomy" id="439358"/>
    <lineage>
        <taxon>Eukaryota</taxon>
        <taxon>Metazoa</taxon>
        <taxon>Ecdysozoa</taxon>
        <taxon>Arthropoda</taxon>
        <taxon>Hexapoda</taxon>
        <taxon>Insecta</taxon>
        <taxon>Pterygota</taxon>
        <taxon>Neoptera</taxon>
        <taxon>Paraneoptera</taxon>
        <taxon>Thysanoptera</taxon>
        <taxon>Terebrantia</taxon>
        <taxon>Thripoidea</taxon>
        <taxon>Thripidae</taxon>
        <taxon>Megalurothrips</taxon>
    </lineage>
</organism>
<evidence type="ECO:0000256" key="5">
    <source>
        <dbReference type="SAM" id="Phobius"/>
    </source>
</evidence>
<gene>
    <name evidence="6" type="ORF">ONE63_009276</name>
</gene>
<evidence type="ECO:0000256" key="1">
    <source>
        <dbReference type="ARBA" id="ARBA00009283"/>
    </source>
</evidence>
<comment type="similarity">
    <text evidence="1">Belongs to the GDA1/CD39 NTPase family.</text>
</comment>
<evidence type="ECO:0000313" key="7">
    <source>
        <dbReference type="Proteomes" id="UP001075354"/>
    </source>
</evidence>
<accession>A0AAV7XLQ9</accession>
<comment type="caution">
    <text evidence="6">The sequence shown here is derived from an EMBL/GenBank/DDBJ whole genome shotgun (WGS) entry which is preliminary data.</text>
</comment>
<dbReference type="PANTHER" id="PTHR11782:SF83">
    <property type="entry name" value="GUANOSINE-DIPHOSPHATASE"/>
    <property type="match status" value="1"/>
</dbReference>
<dbReference type="GO" id="GO:0004382">
    <property type="term" value="F:GDP phosphatase activity"/>
    <property type="evidence" value="ECO:0007669"/>
    <property type="project" value="TreeGrafter"/>
</dbReference>
<keyword evidence="5" id="KW-0812">Transmembrane</keyword>
<protein>
    <submittedName>
        <fullName evidence="6">Uncharacterized protein</fullName>
    </submittedName>
</protein>
<keyword evidence="2" id="KW-0378">Hydrolase</keyword>
<dbReference type="GO" id="GO:0005524">
    <property type="term" value="F:ATP binding"/>
    <property type="evidence" value="ECO:0007669"/>
    <property type="project" value="UniProtKB-KW"/>
</dbReference>
<reference evidence="6" key="1">
    <citation type="submission" date="2022-12" db="EMBL/GenBank/DDBJ databases">
        <title>Chromosome-level genome assembly of the bean flower thrips Megalurothrips usitatus.</title>
        <authorList>
            <person name="Ma L."/>
            <person name="Liu Q."/>
            <person name="Li H."/>
            <person name="Cai W."/>
        </authorList>
    </citation>
    <scope>NUCLEOTIDE SEQUENCE</scope>
    <source>
        <strain evidence="6">Cailab_2022a</strain>
    </source>
</reference>
<evidence type="ECO:0000313" key="6">
    <source>
        <dbReference type="EMBL" id="KAJ1526113.1"/>
    </source>
</evidence>